<proteinExistence type="predicted"/>
<sequence>MGHGEPPDHGRDRPVEVSRPLLGTELIADDEAPTVLYTPTAAPLRGAEAALVLRELADGRRAMLVFTSLDRLVDGCGDEQPWLALRAEAIEEFRYLAQADTVLWDALIDPADRQYGEPDDSEV</sequence>
<dbReference type="InterPro" id="IPR009839">
    <property type="entry name" value="SseB_N"/>
</dbReference>
<dbReference type="AlphaFoldDB" id="A0A1I5XKG0"/>
<dbReference type="STRING" id="587909.SAMN05421810_106127"/>
<gene>
    <name evidence="2" type="ORF">SAMN05421810_106127</name>
</gene>
<organism evidence="2 3">
    <name type="scientific">Amycolatopsis arida</name>
    <dbReference type="NCBI Taxonomy" id="587909"/>
    <lineage>
        <taxon>Bacteria</taxon>
        <taxon>Bacillati</taxon>
        <taxon>Actinomycetota</taxon>
        <taxon>Actinomycetes</taxon>
        <taxon>Pseudonocardiales</taxon>
        <taxon>Pseudonocardiaceae</taxon>
        <taxon>Amycolatopsis</taxon>
    </lineage>
</organism>
<evidence type="ECO:0000259" key="1">
    <source>
        <dbReference type="Pfam" id="PF07179"/>
    </source>
</evidence>
<dbReference type="Proteomes" id="UP000198727">
    <property type="component" value="Unassembled WGS sequence"/>
</dbReference>
<protein>
    <submittedName>
        <fullName evidence="2">SseB protein N-terminal domain-containing protein</fullName>
    </submittedName>
</protein>
<dbReference type="Pfam" id="PF07179">
    <property type="entry name" value="SseB"/>
    <property type="match status" value="1"/>
</dbReference>
<keyword evidence="3" id="KW-1185">Reference proteome</keyword>
<accession>A0A1I5XKG0</accession>
<dbReference type="EMBL" id="FOWW01000006">
    <property type="protein sequence ID" value="SFQ32414.1"/>
    <property type="molecule type" value="Genomic_DNA"/>
</dbReference>
<dbReference type="InterPro" id="IPR049975">
    <property type="entry name" value="SAV_915-like_dom"/>
</dbReference>
<feature type="domain" description="SseB protein N-terminal" evidence="1">
    <location>
        <begin position="43"/>
        <end position="93"/>
    </location>
</feature>
<evidence type="ECO:0000313" key="2">
    <source>
        <dbReference type="EMBL" id="SFQ32414.1"/>
    </source>
</evidence>
<dbReference type="NCBIfam" id="NF042914">
    <property type="entry name" value="SAV915_dom"/>
    <property type="match status" value="1"/>
</dbReference>
<evidence type="ECO:0000313" key="3">
    <source>
        <dbReference type="Proteomes" id="UP000198727"/>
    </source>
</evidence>
<name>A0A1I5XKG0_9PSEU</name>
<reference evidence="3" key="1">
    <citation type="submission" date="2016-10" db="EMBL/GenBank/DDBJ databases">
        <authorList>
            <person name="Varghese N."/>
            <person name="Submissions S."/>
        </authorList>
    </citation>
    <scope>NUCLEOTIDE SEQUENCE [LARGE SCALE GENOMIC DNA]</scope>
    <source>
        <strain evidence="3">CGMCC 4.5579</strain>
    </source>
</reference>